<proteinExistence type="predicted"/>
<dbReference type="RefSeq" id="WP_291798713.1">
    <property type="nucleotide sequence ID" value="NZ_BAAAPZ010000004.1"/>
</dbReference>
<keyword evidence="2" id="KW-1185">Reference proteome</keyword>
<evidence type="ECO:0008006" key="3">
    <source>
        <dbReference type="Google" id="ProtNLM"/>
    </source>
</evidence>
<sequence length="70" mass="7923">MSTTARTALDLADDGEPLAELRRIREAQRALARAEAEQVRRARAREHSWQAIAAALEISKQAAHKRYGRR</sequence>
<dbReference type="EMBL" id="BAAAPZ010000004">
    <property type="protein sequence ID" value="GAA2094813.1"/>
    <property type="molecule type" value="Genomic_DNA"/>
</dbReference>
<protein>
    <recommendedName>
        <fullName evidence="3">AsnC family protein</fullName>
    </recommendedName>
</protein>
<dbReference type="Proteomes" id="UP001500984">
    <property type="component" value="Unassembled WGS sequence"/>
</dbReference>
<comment type="caution">
    <text evidence="1">The sequence shown here is derived from an EMBL/GenBank/DDBJ whole genome shotgun (WGS) entry which is preliminary data.</text>
</comment>
<name>A0ABN2WLG6_9MICO</name>
<reference evidence="1 2" key="1">
    <citation type="journal article" date="2019" name="Int. J. Syst. Evol. Microbiol.">
        <title>The Global Catalogue of Microorganisms (GCM) 10K type strain sequencing project: providing services to taxonomists for standard genome sequencing and annotation.</title>
        <authorList>
            <consortium name="The Broad Institute Genomics Platform"/>
            <consortium name="The Broad Institute Genome Sequencing Center for Infectious Disease"/>
            <person name="Wu L."/>
            <person name="Ma J."/>
        </authorList>
    </citation>
    <scope>NUCLEOTIDE SEQUENCE [LARGE SCALE GENOMIC DNA]</scope>
    <source>
        <strain evidence="1 2">JCM 15900</strain>
    </source>
</reference>
<gene>
    <name evidence="1" type="ORF">GCM10009823_14020</name>
</gene>
<accession>A0ABN2WLG6</accession>
<evidence type="ECO:0000313" key="2">
    <source>
        <dbReference type="Proteomes" id="UP001500984"/>
    </source>
</evidence>
<evidence type="ECO:0000313" key="1">
    <source>
        <dbReference type="EMBL" id="GAA2094813.1"/>
    </source>
</evidence>
<organism evidence="1 2">
    <name type="scientific">Brevibacterium salitolerans</name>
    <dbReference type="NCBI Taxonomy" id="1403566"/>
    <lineage>
        <taxon>Bacteria</taxon>
        <taxon>Bacillati</taxon>
        <taxon>Actinomycetota</taxon>
        <taxon>Actinomycetes</taxon>
        <taxon>Micrococcales</taxon>
        <taxon>Brevibacteriaceae</taxon>
        <taxon>Brevibacterium</taxon>
    </lineage>
</organism>